<dbReference type="CDD" id="cd04301">
    <property type="entry name" value="NAT_SF"/>
    <property type="match status" value="1"/>
</dbReference>
<sequence>MLKFREMAETDYDVMIGLWRGVEGLEISGADSREGITAYLARNPGMSFVAEAEGRIVGTILGGHDGRRGFIYHLAVDPACRGQRIGTELTERCLRAIAADGIEKCHIFVKSDNAIGQGFWARAGWAKRSGFDVFSRDTVVLELIRAEER</sequence>
<dbReference type="InterPro" id="IPR016181">
    <property type="entry name" value="Acyl_CoA_acyltransferase"/>
</dbReference>
<dbReference type="PANTHER" id="PTHR43877">
    <property type="entry name" value="AMINOALKYLPHOSPHONATE N-ACETYLTRANSFERASE-RELATED-RELATED"/>
    <property type="match status" value="1"/>
</dbReference>
<dbReference type="EMBL" id="JBHMDO010000009">
    <property type="protein sequence ID" value="MFB9325158.1"/>
    <property type="molecule type" value="Genomic_DNA"/>
</dbReference>
<evidence type="ECO:0000313" key="5">
    <source>
        <dbReference type="Proteomes" id="UP001589747"/>
    </source>
</evidence>
<dbReference type="SUPFAM" id="SSF55729">
    <property type="entry name" value="Acyl-CoA N-acyltransferases (Nat)"/>
    <property type="match status" value="1"/>
</dbReference>
<comment type="caution">
    <text evidence="4">The sequence shown here is derived from an EMBL/GenBank/DDBJ whole genome shotgun (WGS) entry which is preliminary data.</text>
</comment>
<dbReference type="PROSITE" id="PS51186">
    <property type="entry name" value="GNAT"/>
    <property type="match status" value="1"/>
</dbReference>
<keyword evidence="1 4" id="KW-0808">Transferase</keyword>
<dbReference type="Gene3D" id="3.40.630.30">
    <property type="match status" value="1"/>
</dbReference>
<evidence type="ECO:0000256" key="2">
    <source>
        <dbReference type="ARBA" id="ARBA00023315"/>
    </source>
</evidence>
<evidence type="ECO:0000256" key="1">
    <source>
        <dbReference type="ARBA" id="ARBA00022679"/>
    </source>
</evidence>
<feature type="domain" description="N-acetyltransferase" evidence="3">
    <location>
        <begin position="2"/>
        <end position="147"/>
    </location>
</feature>
<dbReference type="Pfam" id="PF00583">
    <property type="entry name" value="Acetyltransf_1"/>
    <property type="match status" value="1"/>
</dbReference>
<keyword evidence="2 4" id="KW-0012">Acyltransferase</keyword>
<dbReference type="PANTHER" id="PTHR43877:SF1">
    <property type="entry name" value="ACETYLTRANSFERASE"/>
    <property type="match status" value="1"/>
</dbReference>
<proteinExistence type="predicted"/>
<evidence type="ECO:0000313" key="4">
    <source>
        <dbReference type="EMBL" id="MFB9325158.1"/>
    </source>
</evidence>
<dbReference type="Proteomes" id="UP001589747">
    <property type="component" value="Unassembled WGS sequence"/>
</dbReference>
<accession>A0ABV5KLQ0</accession>
<dbReference type="EC" id="2.3.1.-" evidence="4"/>
<evidence type="ECO:0000259" key="3">
    <source>
        <dbReference type="PROSITE" id="PS51186"/>
    </source>
</evidence>
<reference evidence="4 5" key="1">
    <citation type="submission" date="2024-09" db="EMBL/GenBank/DDBJ databases">
        <authorList>
            <person name="Sun Q."/>
            <person name="Mori K."/>
        </authorList>
    </citation>
    <scope>NUCLEOTIDE SEQUENCE [LARGE SCALE GENOMIC DNA]</scope>
    <source>
        <strain evidence="4 5">TISTR 2452</strain>
    </source>
</reference>
<gene>
    <name evidence="4" type="ORF">ACFFSY_04405</name>
</gene>
<dbReference type="InterPro" id="IPR050832">
    <property type="entry name" value="Bact_Acetyltransf"/>
</dbReference>
<dbReference type="GO" id="GO:0016746">
    <property type="term" value="F:acyltransferase activity"/>
    <property type="evidence" value="ECO:0007669"/>
    <property type="project" value="UniProtKB-KW"/>
</dbReference>
<protein>
    <submittedName>
        <fullName evidence="4">GNAT family N-acetyltransferase</fullName>
        <ecNumber evidence="4">2.3.1.-</ecNumber>
    </submittedName>
</protein>
<dbReference type="RefSeq" id="WP_377490454.1">
    <property type="nucleotide sequence ID" value="NZ_JBHMDO010000009.1"/>
</dbReference>
<keyword evidence="5" id="KW-1185">Reference proteome</keyword>
<organism evidence="4 5">
    <name type="scientific">Paenibacillus aurantiacus</name>
    <dbReference type="NCBI Taxonomy" id="1936118"/>
    <lineage>
        <taxon>Bacteria</taxon>
        <taxon>Bacillati</taxon>
        <taxon>Bacillota</taxon>
        <taxon>Bacilli</taxon>
        <taxon>Bacillales</taxon>
        <taxon>Paenibacillaceae</taxon>
        <taxon>Paenibacillus</taxon>
    </lineage>
</organism>
<name>A0ABV5KLQ0_9BACL</name>
<dbReference type="InterPro" id="IPR000182">
    <property type="entry name" value="GNAT_dom"/>
</dbReference>